<dbReference type="AlphaFoldDB" id="S7ZYT3"/>
<organism evidence="2 3">
    <name type="scientific">Penicillium oxalicum (strain 114-2 / CGMCC 5302)</name>
    <name type="common">Penicillium decumbens</name>
    <dbReference type="NCBI Taxonomy" id="933388"/>
    <lineage>
        <taxon>Eukaryota</taxon>
        <taxon>Fungi</taxon>
        <taxon>Dikarya</taxon>
        <taxon>Ascomycota</taxon>
        <taxon>Pezizomycotina</taxon>
        <taxon>Eurotiomycetes</taxon>
        <taxon>Eurotiomycetidae</taxon>
        <taxon>Eurotiales</taxon>
        <taxon>Aspergillaceae</taxon>
        <taxon>Penicillium</taxon>
    </lineage>
</organism>
<dbReference type="OrthoDB" id="262547at2759"/>
<dbReference type="EMBL" id="KB644415">
    <property type="protein sequence ID" value="EPS33966.1"/>
    <property type="molecule type" value="Genomic_DNA"/>
</dbReference>
<dbReference type="Pfam" id="PF11735">
    <property type="entry name" value="CAP59_mtransfer"/>
    <property type="match status" value="1"/>
</dbReference>
<dbReference type="GO" id="GO:0016757">
    <property type="term" value="F:glycosyltransferase activity"/>
    <property type="evidence" value="ECO:0007669"/>
    <property type="project" value="UniProtKB-KW"/>
</dbReference>
<dbReference type="PhylomeDB" id="S7ZYT3"/>
<proteinExistence type="predicted"/>
<evidence type="ECO:0000256" key="1">
    <source>
        <dbReference type="SAM" id="MobiDB-lite"/>
    </source>
</evidence>
<evidence type="ECO:0000313" key="3">
    <source>
        <dbReference type="Proteomes" id="UP000019376"/>
    </source>
</evidence>
<dbReference type="PANTHER" id="PTHR34144">
    <property type="entry name" value="CHROMOSOME 8, WHOLE GENOME SHOTGUN SEQUENCE"/>
    <property type="match status" value="1"/>
</dbReference>
<keyword evidence="2" id="KW-0328">Glycosyltransferase</keyword>
<feature type="region of interest" description="Disordered" evidence="1">
    <location>
        <begin position="32"/>
        <end position="77"/>
    </location>
</feature>
<evidence type="ECO:0000313" key="2">
    <source>
        <dbReference type="EMBL" id="EPS33966.1"/>
    </source>
</evidence>
<sequence>MKARQLQALLAGAIIATVLLFLATQHLRSHGFPSGRGEFSEDSASTFDDNQGAVSDVHAQSQTGPAATLPRRDLNVPRRSSLQEWDSAWDDKTLWPEEPGPAVAKSANESAHWASATNHILPDEVEEILGSIWREEDGDNSTSKAGHLTCPLQRGSRYNLLRDKAAGSGQVQFFFALNLHQSIDVIPRLMGSVLETVRFLGPEHCAISIVDGRSDDGTYEVVAALRPRVESMGAQFYLSATRSRVKDEDLQRAERLSAMRNKVLGPLREVTSTGPVRGLSGTFSPDTVAVILDAIALCPEDILELILQHVHQGARMSCAVDWIWNETLVSNSRDVRSLDGTPIFDISRGSSISRVEDVLFQNHTNRHRYASLPVQVYSCWGGMVVLDALPFAEDWIKFRLAASGECATSEAMLLARDLYQRRGGRIMAVPAINVAHSNKDAAEIKQLRGYVQDHVHMFQPALDNQETIGWQRAPPAMVKCLSSQDDPRWMKMQDTIRTQTRGE</sequence>
<keyword evidence="2" id="KW-0808">Transferase</keyword>
<dbReference type="HOGENOM" id="CLU_036740_1_1_1"/>
<accession>S7ZYT3</accession>
<dbReference type="InterPro" id="IPR021047">
    <property type="entry name" value="Mannosyltransferase_CMT1"/>
</dbReference>
<dbReference type="eggNOG" id="ENOG502QRBX">
    <property type="taxonomic scope" value="Eukaryota"/>
</dbReference>
<keyword evidence="3" id="KW-1185">Reference proteome</keyword>
<dbReference type="Proteomes" id="UP000019376">
    <property type="component" value="Unassembled WGS sequence"/>
</dbReference>
<dbReference type="PANTHER" id="PTHR34144:SF5">
    <property type="entry name" value="ALPHA-1,3-MANNOSYLTRANSFERASE CMT1"/>
    <property type="match status" value="1"/>
</dbReference>
<reference evidence="2 3" key="1">
    <citation type="journal article" date="2013" name="PLoS ONE">
        <title>Genomic and secretomic analyses reveal unique features of the lignocellulolytic enzyme system of Penicillium decumbens.</title>
        <authorList>
            <person name="Liu G."/>
            <person name="Zhang L."/>
            <person name="Wei X."/>
            <person name="Zou G."/>
            <person name="Qin Y."/>
            <person name="Ma L."/>
            <person name="Li J."/>
            <person name="Zheng H."/>
            <person name="Wang S."/>
            <person name="Wang C."/>
            <person name="Xun L."/>
            <person name="Zhao G.-P."/>
            <person name="Zhou Z."/>
            <person name="Qu Y."/>
        </authorList>
    </citation>
    <scope>NUCLEOTIDE SEQUENCE [LARGE SCALE GENOMIC DNA]</scope>
    <source>
        <strain evidence="3">114-2 / CGMCC 5302</strain>
    </source>
</reference>
<protein>
    <submittedName>
        <fullName evidence="2">Putative GDP-Man: alpha-1,3-mannosyltransferase</fullName>
    </submittedName>
</protein>
<gene>
    <name evidence="2" type="ORF">PDE_08928</name>
</gene>
<feature type="compositionally biased region" description="Polar residues" evidence="1">
    <location>
        <begin position="42"/>
        <end position="65"/>
    </location>
</feature>
<name>S7ZYT3_PENO1</name>